<evidence type="ECO:0000313" key="2">
    <source>
        <dbReference type="EMBL" id="MFD1000052.1"/>
    </source>
</evidence>
<feature type="transmembrane region" description="Helical" evidence="1">
    <location>
        <begin position="38"/>
        <end position="55"/>
    </location>
</feature>
<keyword evidence="1" id="KW-0472">Membrane</keyword>
<keyword evidence="3" id="KW-1185">Reference proteome</keyword>
<dbReference type="Proteomes" id="UP001597112">
    <property type="component" value="Unassembled WGS sequence"/>
</dbReference>
<comment type="caution">
    <text evidence="2">The sequence shown here is derived from an EMBL/GenBank/DDBJ whole genome shotgun (WGS) entry which is preliminary data.</text>
</comment>
<feature type="transmembrane region" description="Helical" evidence="1">
    <location>
        <begin position="12"/>
        <end position="32"/>
    </location>
</feature>
<evidence type="ECO:0000313" key="3">
    <source>
        <dbReference type="Proteomes" id="UP001597112"/>
    </source>
</evidence>
<accession>A0ABW3K197</accession>
<protein>
    <recommendedName>
        <fullName evidence="4">PrgI family protein</fullName>
    </recommendedName>
</protein>
<name>A0ABW3K197_9BACT</name>
<organism evidence="2 3">
    <name type="scientific">Ohtaekwangia kribbensis</name>
    <dbReference type="NCBI Taxonomy" id="688913"/>
    <lineage>
        <taxon>Bacteria</taxon>
        <taxon>Pseudomonadati</taxon>
        <taxon>Bacteroidota</taxon>
        <taxon>Cytophagia</taxon>
        <taxon>Cytophagales</taxon>
        <taxon>Fulvivirgaceae</taxon>
        <taxon>Ohtaekwangia</taxon>
    </lineage>
</organism>
<evidence type="ECO:0000256" key="1">
    <source>
        <dbReference type="SAM" id="Phobius"/>
    </source>
</evidence>
<reference evidence="3" key="1">
    <citation type="journal article" date="2019" name="Int. J. Syst. Evol. Microbiol.">
        <title>The Global Catalogue of Microorganisms (GCM) 10K type strain sequencing project: providing services to taxonomists for standard genome sequencing and annotation.</title>
        <authorList>
            <consortium name="The Broad Institute Genomics Platform"/>
            <consortium name="The Broad Institute Genome Sequencing Center for Infectious Disease"/>
            <person name="Wu L."/>
            <person name="Ma J."/>
        </authorList>
    </citation>
    <scope>NUCLEOTIDE SEQUENCE [LARGE SCALE GENOMIC DNA]</scope>
    <source>
        <strain evidence="3">CCUG 58938</strain>
    </source>
</reference>
<dbReference type="EMBL" id="JBHTKA010000003">
    <property type="protein sequence ID" value="MFD1000052.1"/>
    <property type="molecule type" value="Genomic_DNA"/>
</dbReference>
<gene>
    <name evidence="2" type="ORF">ACFQ21_12085</name>
</gene>
<sequence>MRIIDLKTSAYFSGMIMIAGAALVLMSVIVFFVKMWLAVFLFVCGIVIFTTHYRLRVDLDKKVFFDYVWILGMKSGERGTFDTIEYIFIKKSNVSQTMNHRAGTTVLRKEVFDGYLKFSDVNKIHLASRDSKKDLVKQLQPLAMQLNVRVIDHTEGQPFEIRMV</sequence>
<dbReference type="RefSeq" id="WP_377579323.1">
    <property type="nucleotide sequence ID" value="NZ_JBHTKA010000003.1"/>
</dbReference>
<proteinExistence type="predicted"/>
<keyword evidence="1" id="KW-1133">Transmembrane helix</keyword>
<keyword evidence="1" id="KW-0812">Transmembrane</keyword>
<evidence type="ECO:0008006" key="4">
    <source>
        <dbReference type="Google" id="ProtNLM"/>
    </source>
</evidence>